<evidence type="ECO:0000313" key="6">
    <source>
        <dbReference type="Proteomes" id="UP000094569"/>
    </source>
</evidence>
<comment type="caution">
    <text evidence="5">The sequence shown here is derived from an EMBL/GenBank/DDBJ whole genome shotgun (WGS) entry which is preliminary data.</text>
</comment>
<reference evidence="5 6" key="1">
    <citation type="journal article" date="2016" name="BMC Genomics">
        <title>Comparative genomic and transcriptomic analyses of the Fuzhuan brick tea-fermentation fungus Aspergillus cristatus.</title>
        <authorList>
            <person name="Ge Y."/>
            <person name="Wang Y."/>
            <person name="Liu Y."/>
            <person name="Tan Y."/>
            <person name="Ren X."/>
            <person name="Zhang X."/>
            <person name="Hyde K.D."/>
            <person name="Liu Y."/>
            <person name="Liu Z."/>
        </authorList>
    </citation>
    <scope>NUCLEOTIDE SEQUENCE [LARGE SCALE GENOMIC DNA]</scope>
    <source>
        <strain evidence="5 6">GZAAS20.1005</strain>
    </source>
</reference>
<dbReference type="GO" id="GO:0016787">
    <property type="term" value="F:hydrolase activity"/>
    <property type="evidence" value="ECO:0007669"/>
    <property type="project" value="UniProtKB-KW"/>
</dbReference>
<organism evidence="5 6">
    <name type="scientific">Aspergillus cristatus</name>
    <name type="common">Chinese Fuzhuan brick tea-fermentation fungus</name>
    <name type="synonym">Eurotium cristatum</name>
    <dbReference type="NCBI Taxonomy" id="573508"/>
    <lineage>
        <taxon>Eukaryota</taxon>
        <taxon>Fungi</taxon>
        <taxon>Dikarya</taxon>
        <taxon>Ascomycota</taxon>
        <taxon>Pezizomycotina</taxon>
        <taxon>Eurotiomycetes</taxon>
        <taxon>Eurotiomycetidae</taxon>
        <taxon>Eurotiales</taxon>
        <taxon>Aspergillaceae</taxon>
        <taxon>Aspergillus</taxon>
        <taxon>Aspergillus subgen. Aspergillus</taxon>
    </lineage>
</organism>
<dbReference type="SUPFAM" id="SSF52499">
    <property type="entry name" value="Isochorismatase-like hydrolases"/>
    <property type="match status" value="1"/>
</dbReference>
<proteinExistence type="inferred from homology"/>
<evidence type="ECO:0000256" key="2">
    <source>
        <dbReference type="ARBA" id="ARBA00022801"/>
    </source>
</evidence>
<dbReference type="Proteomes" id="UP000094569">
    <property type="component" value="Unassembled WGS sequence"/>
</dbReference>
<name>A0A1E3B4U7_ASPCR</name>
<dbReference type="AlphaFoldDB" id="A0A1E3B4U7"/>
<dbReference type="InterPro" id="IPR050272">
    <property type="entry name" value="Isochorismatase-like_hydrls"/>
</dbReference>
<dbReference type="VEuPathDB" id="FungiDB:SI65_10331"/>
<accession>A0A1E3B4U7</accession>
<sequence>MPNTALLVLDIQNGIIDRLGHNSTIDDYLQRLSTTINKARDSGVKIIYITTSFRPGYQDLHPNSPSTTAIKASNQFIEGDHSTQIHPAVSPDTSKGDAVVNKRRVSAFAGTDLDLVLRCLDARDDLVVCGLITSGAVLSTVRQAADLDHRLTVLRDLCMDRDPEVHDILMDKVLTRQARVVVSDEWVGLL</sequence>
<dbReference type="EMBL" id="JXNT01000013">
    <property type="protein sequence ID" value="ODM15967.1"/>
    <property type="molecule type" value="Genomic_DNA"/>
</dbReference>
<keyword evidence="6" id="KW-1185">Reference proteome</keyword>
<dbReference type="Gene3D" id="3.40.50.850">
    <property type="entry name" value="Isochorismatase-like"/>
    <property type="match status" value="1"/>
</dbReference>
<dbReference type="VEuPathDB" id="FungiDB:SI65_08401"/>
<dbReference type="PANTHER" id="PTHR43540">
    <property type="entry name" value="PEROXYUREIDOACRYLATE/UREIDOACRYLATE AMIDOHYDROLASE-RELATED"/>
    <property type="match status" value="1"/>
</dbReference>
<evidence type="ECO:0000256" key="1">
    <source>
        <dbReference type="ARBA" id="ARBA00006336"/>
    </source>
</evidence>
<evidence type="ECO:0000313" key="4">
    <source>
        <dbReference type="EMBL" id="ODM14252.1"/>
    </source>
</evidence>
<dbReference type="InterPro" id="IPR000868">
    <property type="entry name" value="Isochorismatase-like_dom"/>
</dbReference>
<dbReference type="EMBL" id="JXNT01000032">
    <property type="protein sequence ID" value="ODM14252.1"/>
    <property type="molecule type" value="Genomic_DNA"/>
</dbReference>
<evidence type="ECO:0000313" key="5">
    <source>
        <dbReference type="EMBL" id="ODM15967.1"/>
    </source>
</evidence>
<dbReference type="OrthoDB" id="1739143at2759"/>
<evidence type="ECO:0000259" key="3">
    <source>
        <dbReference type="Pfam" id="PF00857"/>
    </source>
</evidence>
<dbReference type="Pfam" id="PF00857">
    <property type="entry name" value="Isochorismatase"/>
    <property type="match status" value="1"/>
</dbReference>
<dbReference type="InterPro" id="IPR036380">
    <property type="entry name" value="Isochorismatase-like_sf"/>
</dbReference>
<dbReference type="PANTHER" id="PTHR43540:SF1">
    <property type="entry name" value="ISOCHORISMATASE HYDROLASE"/>
    <property type="match status" value="1"/>
</dbReference>
<feature type="domain" description="Isochorismatase-like" evidence="3">
    <location>
        <begin position="4"/>
        <end position="181"/>
    </location>
</feature>
<comment type="similarity">
    <text evidence="1">Belongs to the isochorismatase family.</text>
</comment>
<gene>
    <name evidence="5" type="ORF">SI65_08401</name>
    <name evidence="4" type="ORF">SI65_10331</name>
</gene>
<dbReference type="CDD" id="cd00431">
    <property type="entry name" value="cysteine_hydrolases"/>
    <property type="match status" value="1"/>
</dbReference>
<protein>
    <recommendedName>
        <fullName evidence="3">Isochorismatase-like domain-containing protein</fullName>
    </recommendedName>
</protein>
<keyword evidence="2" id="KW-0378">Hydrolase</keyword>